<organism evidence="2 3">
    <name type="scientific">Thermococcus argininiproducens</name>
    <dbReference type="NCBI Taxonomy" id="2866384"/>
    <lineage>
        <taxon>Archaea</taxon>
        <taxon>Methanobacteriati</taxon>
        <taxon>Methanobacteriota</taxon>
        <taxon>Thermococci</taxon>
        <taxon>Thermococcales</taxon>
        <taxon>Thermococcaceae</taxon>
        <taxon>Thermococcus</taxon>
    </lineage>
</organism>
<dbReference type="KEGG" id="thei:K1720_03775"/>
<dbReference type="RefSeq" id="WP_341480975.1">
    <property type="nucleotide sequence ID" value="NZ_CP080572.1"/>
</dbReference>
<accession>A0A9E7MC61</accession>
<evidence type="ECO:0000259" key="1">
    <source>
        <dbReference type="Pfam" id="PF00850"/>
    </source>
</evidence>
<evidence type="ECO:0000313" key="3">
    <source>
        <dbReference type="Proteomes" id="UP001056425"/>
    </source>
</evidence>
<dbReference type="InterPro" id="IPR023801">
    <property type="entry name" value="His_deacetylse_dom"/>
</dbReference>
<dbReference type="GeneID" id="72777434"/>
<dbReference type="Gene3D" id="3.40.800.20">
    <property type="entry name" value="Histone deacetylase domain"/>
    <property type="match status" value="1"/>
</dbReference>
<name>A0A9E7MC61_9EURY</name>
<dbReference type="PRINTS" id="PR01270">
    <property type="entry name" value="HDASUPER"/>
</dbReference>
<dbReference type="InterPro" id="IPR023696">
    <property type="entry name" value="Ureohydrolase_dom_sf"/>
</dbReference>
<dbReference type="InterPro" id="IPR000286">
    <property type="entry name" value="HDACs"/>
</dbReference>
<dbReference type="PANTHER" id="PTHR10625:SF10">
    <property type="entry name" value="HISTONE DEACETYLASE HDAC1"/>
    <property type="match status" value="1"/>
</dbReference>
<sequence>MRIFYSEVFKDHKPEGYHPENPKRLELVIEGLKEHALWINVEQPPMAGMNDILKVHSNEYVKKIQGLSERGFSFVDPDTYVSPHTWEAALTAFGASMEVAKLALKKKDVYLALVRPPGHHAGKKGRALGAPTLGFCIFNNAAGAALTLKEKVGKVVIIDFDVHHGNGTQDIFWDDGDIIHIDLHEGGIYPGSGNIYEIGGKGAEGTDLLPALKGED</sequence>
<dbReference type="SUPFAM" id="SSF52768">
    <property type="entry name" value="Arginase/deacetylase"/>
    <property type="match status" value="1"/>
</dbReference>
<keyword evidence="3" id="KW-1185">Reference proteome</keyword>
<dbReference type="EMBL" id="CP080572">
    <property type="protein sequence ID" value="USH00577.1"/>
    <property type="molecule type" value="Genomic_DNA"/>
</dbReference>
<evidence type="ECO:0000313" key="2">
    <source>
        <dbReference type="EMBL" id="USH00577.1"/>
    </source>
</evidence>
<proteinExistence type="predicted"/>
<dbReference type="AlphaFoldDB" id="A0A9E7MC61"/>
<dbReference type="GO" id="GO:0040029">
    <property type="term" value="P:epigenetic regulation of gene expression"/>
    <property type="evidence" value="ECO:0007669"/>
    <property type="project" value="TreeGrafter"/>
</dbReference>
<dbReference type="InterPro" id="IPR037138">
    <property type="entry name" value="His_deacetylse_dom_sf"/>
</dbReference>
<dbReference type="PANTHER" id="PTHR10625">
    <property type="entry name" value="HISTONE DEACETYLASE HDAC1-RELATED"/>
    <property type="match status" value="1"/>
</dbReference>
<dbReference type="Pfam" id="PF00850">
    <property type="entry name" value="Hist_deacetyl"/>
    <property type="match status" value="1"/>
</dbReference>
<gene>
    <name evidence="2" type="ORF">K1720_03775</name>
</gene>
<dbReference type="GO" id="GO:0004407">
    <property type="term" value="F:histone deacetylase activity"/>
    <property type="evidence" value="ECO:0007669"/>
    <property type="project" value="TreeGrafter"/>
</dbReference>
<reference evidence="2 3" key="1">
    <citation type="submission" date="2021-08" db="EMBL/GenBank/DDBJ databases">
        <title>Thermococcus onnuriiensis IOH2.</title>
        <authorList>
            <person name="Park Y.-J."/>
        </authorList>
    </citation>
    <scope>NUCLEOTIDE SEQUENCE [LARGE SCALE GENOMIC DNA]</scope>
    <source>
        <strain evidence="2 3">IOH2</strain>
    </source>
</reference>
<feature type="domain" description="Histone deacetylase" evidence="1">
    <location>
        <begin position="18"/>
        <end position="207"/>
    </location>
</feature>
<dbReference type="Proteomes" id="UP001056425">
    <property type="component" value="Chromosome"/>
</dbReference>
<protein>
    <recommendedName>
        <fullName evidence="1">Histone deacetylase domain-containing protein</fullName>
    </recommendedName>
</protein>